<dbReference type="OrthoDB" id="93455at2759"/>
<keyword evidence="6 8" id="KW-0472">Membrane</keyword>
<feature type="transmembrane region" description="Helical" evidence="8">
    <location>
        <begin position="294"/>
        <end position="317"/>
    </location>
</feature>
<evidence type="ECO:0000313" key="21">
    <source>
        <dbReference type="Proteomes" id="UP000440732"/>
    </source>
</evidence>
<evidence type="ECO:0000313" key="9">
    <source>
        <dbReference type="EMBL" id="KAE8925041.1"/>
    </source>
</evidence>
<dbReference type="GO" id="GO:0015254">
    <property type="term" value="F:glycerol channel activity"/>
    <property type="evidence" value="ECO:0007669"/>
    <property type="project" value="TreeGrafter"/>
</dbReference>
<dbReference type="EMBL" id="QXFZ01001606">
    <property type="protein sequence ID" value="KAE9087718.1"/>
    <property type="molecule type" value="Genomic_DNA"/>
</dbReference>
<sequence>MNTVPLHPSASRVHVSEDGFANSGQFVIDMTDKSAYADFATTPYTPHVQCRIDPDPSLHETNRSQLWEHGQDLKRLPFVTTRLHLRECMAEFLGAVIVIGFGLAVNSQVAISDGKAGDVMTVSLAWGVAVLMGVYTAENVSGAHIISVITFTHAVYGRMPWWKVPGYMLAQTFGAFVAAALVYVLHYEKISAGDLKTMHFLFVTYPHDVSNYSAFYTEVLLCAFLMSCVYAITDQRNRCPGPVGTPFALALLVMALGAGFSLNTGLGASVNRYLGPRCFAYLAGHKEAFTEYSYYFWIPIVGPFLGGVVGAGAYILFVEIQHPVISAEPSVSHTV</sequence>
<name>A0A6A3IIC7_9STRA</name>
<dbReference type="Proteomes" id="UP000433483">
    <property type="component" value="Unassembled WGS sequence"/>
</dbReference>
<feature type="transmembrane region" description="Helical" evidence="8">
    <location>
        <begin position="214"/>
        <end position="232"/>
    </location>
</feature>
<organism evidence="10 23">
    <name type="scientific">Phytophthora fragariae</name>
    <dbReference type="NCBI Taxonomy" id="53985"/>
    <lineage>
        <taxon>Eukaryota</taxon>
        <taxon>Sar</taxon>
        <taxon>Stramenopiles</taxon>
        <taxon>Oomycota</taxon>
        <taxon>Peronosporomycetes</taxon>
        <taxon>Peronosporales</taxon>
        <taxon>Peronosporaceae</taxon>
        <taxon>Phytophthora</taxon>
    </lineage>
</organism>
<evidence type="ECO:0008006" key="25">
    <source>
        <dbReference type="Google" id="ProtNLM"/>
    </source>
</evidence>
<dbReference type="EMBL" id="QXGA01002323">
    <property type="protein sequence ID" value="KAE9099788.1"/>
    <property type="molecule type" value="Genomic_DNA"/>
</dbReference>
<dbReference type="Gene3D" id="1.20.1080.10">
    <property type="entry name" value="Glycerol uptake facilitator protein"/>
    <property type="match status" value="1"/>
</dbReference>
<dbReference type="AlphaFoldDB" id="A0A6A3IIC7"/>
<evidence type="ECO:0000313" key="19">
    <source>
        <dbReference type="Proteomes" id="UP000437068"/>
    </source>
</evidence>
<evidence type="ECO:0000313" key="23">
    <source>
        <dbReference type="Proteomes" id="UP000460718"/>
    </source>
</evidence>
<dbReference type="Proteomes" id="UP000488956">
    <property type="component" value="Unassembled WGS sequence"/>
</dbReference>
<dbReference type="GO" id="GO:0015250">
    <property type="term" value="F:water channel activity"/>
    <property type="evidence" value="ECO:0007669"/>
    <property type="project" value="TreeGrafter"/>
</dbReference>
<keyword evidence="18" id="KW-1185">Reference proteome</keyword>
<dbReference type="Proteomes" id="UP000437068">
    <property type="component" value="Unassembled WGS sequence"/>
</dbReference>
<evidence type="ECO:0000313" key="16">
    <source>
        <dbReference type="EMBL" id="KAE9283191.1"/>
    </source>
</evidence>
<evidence type="ECO:0000313" key="24">
    <source>
        <dbReference type="Proteomes" id="UP000488956"/>
    </source>
</evidence>
<evidence type="ECO:0000256" key="5">
    <source>
        <dbReference type="ARBA" id="ARBA00022989"/>
    </source>
</evidence>
<dbReference type="InterPro" id="IPR050363">
    <property type="entry name" value="MIP/Aquaporin"/>
</dbReference>
<dbReference type="Proteomes" id="UP000429523">
    <property type="component" value="Unassembled WGS sequence"/>
</dbReference>
<dbReference type="EMBL" id="QXGB01001617">
    <property type="protein sequence ID" value="KAE9187964.1"/>
    <property type="molecule type" value="Genomic_DNA"/>
</dbReference>
<evidence type="ECO:0000313" key="12">
    <source>
        <dbReference type="EMBL" id="KAE9087718.1"/>
    </source>
</evidence>
<reference evidence="23 24" key="1">
    <citation type="submission" date="2018-09" db="EMBL/GenBank/DDBJ databases">
        <title>Genomic investigation of the strawberry pathogen Phytophthora fragariae indicates pathogenicity is determined by transcriptional variation in three key races.</title>
        <authorList>
            <person name="Adams T.M."/>
            <person name="Armitage A.D."/>
            <person name="Sobczyk M.K."/>
            <person name="Bates H.J."/>
            <person name="Dunwell J.M."/>
            <person name="Nellist C.F."/>
            <person name="Harrison R.J."/>
        </authorList>
    </citation>
    <scope>NUCLEOTIDE SEQUENCE [LARGE SCALE GENOMIC DNA]</scope>
    <source>
        <strain evidence="16 19">A4</strain>
        <strain evidence="15 20">BC-1</strain>
        <strain evidence="14 18">NOV-27</strain>
        <strain evidence="13 21">NOV-5</strain>
        <strain evidence="12 22">NOV-71</strain>
        <strain evidence="9 17">NOV-9</strain>
        <strain evidence="11 24">ONT-3</strain>
        <strain evidence="10 23">SCRP245</strain>
    </source>
</reference>
<dbReference type="EMBL" id="QXGE01002286">
    <property type="protein sequence ID" value="KAE9283191.1"/>
    <property type="molecule type" value="Genomic_DNA"/>
</dbReference>
<comment type="similarity">
    <text evidence="2 7">Belongs to the MIP/aquaporin (TC 1.A.8) family.</text>
</comment>
<feature type="transmembrane region" description="Helical" evidence="8">
    <location>
        <begin position="123"/>
        <end position="156"/>
    </location>
</feature>
<keyword evidence="5 8" id="KW-1133">Transmembrane helix</keyword>
<feature type="transmembrane region" description="Helical" evidence="8">
    <location>
        <begin position="168"/>
        <end position="186"/>
    </location>
</feature>
<protein>
    <recommendedName>
        <fullName evidence="25">Aquaporin</fullName>
    </recommendedName>
</protein>
<comment type="caution">
    <text evidence="10">The sequence shown here is derived from an EMBL/GenBank/DDBJ whole genome shotgun (WGS) entry which is preliminary data.</text>
</comment>
<evidence type="ECO:0000313" key="15">
    <source>
        <dbReference type="EMBL" id="KAE9201389.1"/>
    </source>
</evidence>
<evidence type="ECO:0000313" key="22">
    <source>
        <dbReference type="Proteomes" id="UP000441208"/>
    </source>
</evidence>
<evidence type="ECO:0000256" key="3">
    <source>
        <dbReference type="ARBA" id="ARBA00022448"/>
    </source>
</evidence>
<gene>
    <name evidence="16" type="ORF">PF001_g22969</name>
    <name evidence="15" type="ORF">PF002_g21548</name>
    <name evidence="14" type="ORF">PF005_g20247</name>
    <name evidence="13" type="ORF">PF006_g23058</name>
    <name evidence="12" type="ORF">PF007_g20265</name>
    <name evidence="9" type="ORF">PF009_g24740</name>
    <name evidence="11" type="ORF">PF010_g23031</name>
    <name evidence="10" type="ORF">PF011_g22497</name>
</gene>
<dbReference type="EMBL" id="QXGD01001665">
    <property type="protein sequence ID" value="KAE9201389.1"/>
    <property type="molecule type" value="Genomic_DNA"/>
</dbReference>
<dbReference type="Proteomes" id="UP000460718">
    <property type="component" value="Unassembled WGS sequence"/>
</dbReference>
<dbReference type="InterPro" id="IPR023271">
    <property type="entry name" value="Aquaporin-like"/>
</dbReference>
<evidence type="ECO:0000256" key="1">
    <source>
        <dbReference type="ARBA" id="ARBA00004141"/>
    </source>
</evidence>
<dbReference type="EMBL" id="QXGF01002356">
    <property type="protein sequence ID" value="KAE8925041.1"/>
    <property type="molecule type" value="Genomic_DNA"/>
</dbReference>
<feature type="transmembrane region" description="Helical" evidence="8">
    <location>
        <begin position="244"/>
        <end position="262"/>
    </location>
</feature>
<evidence type="ECO:0000313" key="11">
    <source>
        <dbReference type="EMBL" id="KAE9078730.1"/>
    </source>
</evidence>
<feature type="transmembrane region" description="Helical" evidence="8">
    <location>
        <begin position="92"/>
        <end position="111"/>
    </location>
</feature>
<dbReference type="GO" id="GO:0005886">
    <property type="term" value="C:plasma membrane"/>
    <property type="evidence" value="ECO:0007669"/>
    <property type="project" value="TreeGrafter"/>
</dbReference>
<keyword evidence="3 7" id="KW-0813">Transport</keyword>
<evidence type="ECO:0000313" key="17">
    <source>
        <dbReference type="Proteomes" id="UP000429523"/>
    </source>
</evidence>
<evidence type="ECO:0000256" key="7">
    <source>
        <dbReference type="RuleBase" id="RU000477"/>
    </source>
</evidence>
<evidence type="ECO:0000313" key="13">
    <source>
        <dbReference type="EMBL" id="KAE9099788.1"/>
    </source>
</evidence>
<dbReference type="Proteomes" id="UP000441208">
    <property type="component" value="Unassembled WGS sequence"/>
</dbReference>
<evidence type="ECO:0000256" key="2">
    <source>
        <dbReference type="ARBA" id="ARBA00006175"/>
    </source>
</evidence>
<dbReference type="Proteomes" id="UP000440367">
    <property type="component" value="Unassembled WGS sequence"/>
</dbReference>
<dbReference type="EMBL" id="QXFW01002265">
    <property type="protein sequence ID" value="KAE8980305.1"/>
    <property type="molecule type" value="Genomic_DNA"/>
</dbReference>
<dbReference type="InterPro" id="IPR000425">
    <property type="entry name" value="MIP"/>
</dbReference>
<evidence type="ECO:0000256" key="4">
    <source>
        <dbReference type="ARBA" id="ARBA00022692"/>
    </source>
</evidence>
<accession>A0A6A3IIC7</accession>
<dbReference type="PANTHER" id="PTHR43829:SF9">
    <property type="entry name" value="AQUAPORIN-9"/>
    <property type="match status" value="1"/>
</dbReference>
<dbReference type="Proteomes" id="UP000440732">
    <property type="component" value="Unassembled WGS sequence"/>
</dbReference>
<evidence type="ECO:0000313" key="20">
    <source>
        <dbReference type="Proteomes" id="UP000440367"/>
    </source>
</evidence>
<keyword evidence="4 7" id="KW-0812">Transmembrane</keyword>
<dbReference type="Pfam" id="PF00230">
    <property type="entry name" value="MIP"/>
    <property type="match status" value="1"/>
</dbReference>
<dbReference type="SUPFAM" id="SSF81338">
    <property type="entry name" value="Aquaporin-like"/>
    <property type="match status" value="1"/>
</dbReference>
<dbReference type="EMBL" id="QXFX01002275">
    <property type="protein sequence ID" value="KAE9078730.1"/>
    <property type="molecule type" value="Genomic_DNA"/>
</dbReference>
<dbReference type="PANTHER" id="PTHR43829">
    <property type="entry name" value="AQUAPORIN OR AQUAGLYCEROPORIN RELATED"/>
    <property type="match status" value="1"/>
</dbReference>
<evidence type="ECO:0000313" key="10">
    <source>
        <dbReference type="EMBL" id="KAE8980305.1"/>
    </source>
</evidence>
<evidence type="ECO:0000313" key="18">
    <source>
        <dbReference type="Proteomes" id="UP000433483"/>
    </source>
</evidence>
<evidence type="ECO:0000256" key="6">
    <source>
        <dbReference type="ARBA" id="ARBA00023136"/>
    </source>
</evidence>
<comment type="subcellular location">
    <subcellularLocation>
        <location evidence="1">Membrane</location>
        <topology evidence="1">Multi-pass membrane protein</topology>
    </subcellularLocation>
</comment>
<proteinExistence type="inferred from homology"/>
<evidence type="ECO:0000256" key="8">
    <source>
        <dbReference type="SAM" id="Phobius"/>
    </source>
</evidence>
<dbReference type="PRINTS" id="PR00783">
    <property type="entry name" value="MINTRINSICP"/>
</dbReference>
<evidence type="ECO:0000313" key="14">
    <source>
        <dbReference type="EMBL" id="KAE9187964.1"/>
    </source>
</evidence>